<reference evidence="1 2" key="1">
    <citation type="submission" date="2024-09" db="EMBL/GenBank/DDBJ databases">
        <title>Chromosome-scale assembly of Riccia fluitans.</title>
        <authorList>
            <person name="Paukszto L."/>
            <person name="Sawicki J."/>
            <person name="Karawczyk K."/>
            <person name="Piernik-Szablinska J."/>
            <person name="Szczecinska M."/>
            <person name="Mazdziarz M."/>
        </authorList>
    </citation>
    <scope>NUCLEOTIDE SEQUENCE [LARGE SCALE GENOMIC DNA]</scope>
    <source>
        <strain evidence="1">Rf_01</strain>
        <tissue evidence="1">Aerial parts of the thallus</tissue>
    </source>
</reference>
<protein>
    <submittedName>
        <fullName evidence="1">Uncharacterized protein</fullName>
    </submittedName>
</protein>
<organism evidence="1 2">
    <name type="scientific">Riccia fluitans</name>
    <dbReference type="NCBI Taxonomy" id="41844"/>
    <lineage>
        <taxon>Eukaryota</taxon>
        <taxon>Viridiplantae</taxon>
        <taxon>Streptophyta</taxon>
        <taxon>Embryophyta</taxon>
        <taxon>Marchantiophyta</taxon>
        <taxon>Marchantiopsida</taxon>
        <taxon>Marchantiidae</taxon>
        <taxon>Marchantiales</taxon>
        <taxon>Ricciaceae</taxon>
        <taxon>Riccia</taxon>
    </lineage>
</organism>
<dbReference type="AlphaFoldDB" id="A0ABD1YJI8"/>
<dbReference type="EMBL" id="JBHFFA010000004">
    <property type="protein sequence ID" value="KAL2630883.1"/>
    <property type="molecule type" value="Genomic_DNA"/>
</dbReference>
<evidence type="ECO:0000313" key="2">
    <source>
        <dbReference type="Proteomes" id="UP001605036"/>
    </source>
</evidence>
<dbReference type="PANTHER" id="PTHR36070:SF1">
    <property type="entry name" value="OS04G0165500 PROTEIN"/>
    <property type="match status" value="1"/>
</dbReference>
<dbReference type="PANTHER" id="PTHR36070">
    <property type="entry name" value="OSJNBA0019G23.7 PROTEIN"/>
    <property type="match status" value="1"/>
</dbReference>
<dbReference type="Proteomes" id="UP001605036">
    <property type="component" value="Unassembled WGS sequence"/>
</dbReference>
<name>A0ABD1YJI8_9MARC</name>
<keyword evidence="2" id="KW-1185">Reference proteome</keyword>
<accession>A0ABD1YJI8</accession>
<dbReference type="PROSITE" id="PS51257">
    <property type="entry name" value="PROKAR_LIPOPROTEIN"/>
    <property type="match status" value="1"/>
</dbReference>
<proteinExistence type="predicted"/>
<evidence type="ECO:0000313" key="1">
    <source>
        <dbReference type="EMBL" id="KAL2630883.1"/>
    </source>
</evidence>
<comment type="caution">
    <text evidence="1">The sequence shown here is derived from an EMBL/GenBank/DDBJ whole genome shotgun (WGS) entry which is preliminary data.</text>
</comment>
<sequence length="69" mass="7003">MVSRNAATALGLAAFAACGLAIPFVLRVNTAPIIDVSKALPLQAIMRGPYVNTGSKDVGPDCSKPSSST</sequence>
<gene>
    <name evidence="1" type="ORF">R1flu_015569</name>
</gene>